<name>A0A098VVC5_9MICR</name>
<gene>
    <name evidence="7" type="ORF">DI09_132p20</name>
</gene>
<keyword evidence="3" id="KW-0342">GTP-binding</keyword>
<evidence type="ECO:0000256" key="1">
    <source>
        <dbReference type="ARBA" id="ARBA00004123"/>
    </source>
</evidence>
<dbReference type="GO" id="GO:0005525">
    <property type="term" value="F:GTP binding"/>
    <property type="evidence" value="ECO:0007669"/>
    <property type="project" value="UniProtKB-KW"/>
</dbReference>
<dbReference type="GeneID" id="25258299"/>
<keyword evidence="2" id="KW-0547">Nucleotide-binding</keyword>
<reference evidence="7 8" key="1">
    <citation type="submission" date="2014-04" db="EMBL/GenBank/DDBJ databases">
        <title>A new species of microsporidia sheds light on the evolution of extreme parasitism.</title>
        <authorList>
            <person name="Haag K.L."/>
            <person name="James T.Y."/>
            <person name="Larsson R."/>
            <person name="Schaer T.M."/>
            <person name="Refardt D."/>
            <person name="Pombert J.-F."/>
            <person name="Ebert D."/>
        </authorList>
    </citation>
    <scope>NUCLEOTIDE SEQUENCE [LARGE SCALE GENOMIC DNA]</scope>
    <source>
        <strain evidence="7 8">UGP3</strain>
        <tissue evidence="7">Spores</tissue>
    </source>
</reference>
<evidence type="ECO:0000313" key="7">
    <source>
        <dbReference type="EMBL" id="KGG52809.1"/>
    </source>
</evidence>
<dbReference type="InterPro" id="IPR050755">
    <property type="entry name" value="TRAFAC_YlqF/YawG_RiboMat"/>
</dbReference>
<dbReference type="InterPro" id="IPR014813">
    <property type="entry name" value="Gnl3_N_dom"/>
</dbReference>
<organism evidence="7 8">
    <name type="scientific">Mitosporidium daphniae</name>
    <dbReference type="NCBI Taxonomy" id="1485682"/>
    <lineage>
        <taxon>Eukaryota</taxon>
        <taxon>Fungi</taxon>
        <taxon>Fungi incertae sedis</taxon>
        <taxon>Microsporidia</taxon>
        <taxon>Mitosporidium</taxon>
    </lineage>
</organism>
<sequence length="258" mass="27693">MSLADFCNLLLKQLQRRASKRLTTAHRAKVTRKVHEHHRRSSSKSKPGRRKDPGIPKELPFRDAVIAEAMAARASSKVKRSALTANKGSDTDLCPMYTSMSVEGSLCNDSNLKPASEPPHAKTNIRKNGSKRISDPVEAVRKEIWGQISPDSLQAHYGLVGSMAPDSPEAFLRALARSTGRMRKGGIPDLPAAARNVLEDASSGKLRLTGLVGKSNPICARKDGSDGIKGDIGTADGISSTVTTTAVLSTLSPEFKIE</sequence>
<dbReference type="Gene3D" id="1.10.1580.10">
    <property type="match status" value="1"/>
</dbReference>
<dbReference type="VEuPathDB" id="MicrosporidiaDB:DI09_132p20"/>
<comment type="subcellular location">
    <subcellularLocation>
        <location evidence="1">Nucleus</location>
    </subcellularLocation>
</comment>
<dbReference type="EMBL" id="JMKJ01000036">
    <property type="protein sequence ID" value="KGG52809.1"/>
    <property type="molecule type" value="Genomic_DNA"/>
</dbReference>
<dbReference type="OrthoDB" id="269151at2759"/>
<dbReference type="Proteomes" id="UP000029725">
    <property type="component" value="Unassembled WGS sequence"/>
</dbReference>
<feature type="compositionally biased region" description="Basic residues" evidence="5">
    <location>
        <begin position="19"/>
        <end position="49"/>
    </location>
</feature>
<evidence type="ECO:0000313" key="8">
    <source>
        <dbReference type="Proteomes" id="UP000029725"/>
    </source>
</evidence>
<evidence type="ECO:0000256" key="2">
    <source>
        <dbReference type="ARBA" id="ARBA00022741"/>
    </source>
</evidence>
<dbReference type="InterPro" id="IPR023179">
    <property type="entry name" value="GTP-bd_ortho_bundle_sf"/>
</dbReference>
<evidence type="ECO:0000256" key="5">
    <source>
        <dbReference type="SAM" id="MobiDB-lite"/>
    </source>
</evidence>
<dbReference type="RefSeq" id="XP_013239245.1">
    <property type="nucleotide sequence ID" value="XM_013383791.1"/>
</dbReference>
<evidence type="ECO:0000256" key="4">
    <source>
        <dbReference type="ARBA" id="ARBA00023242"/>
    </source>
</evidence>
<dbReference type="AlphaFoldDB" id="A0A098VVC5"/>
<evidence type="ECO:0000259" key="6">
    <source>
        <dbReference type="Pfam" id="PF08701"/>
    </source>
</evidence>
<evidence type="ECO:0000256" key="3">
    <source>
        <dbReference type="ARBA" id="ARBA00023134"/>
    </source>
</evidence>
<dbReference type="PANTHER" id="PTHR11089">
    <property type="entry name" value="GTP-BINDING PROTEIN-RELATED"/>
    <property type="match status" value="1"/>
</dbReference>
<proteinExistence type="predicted"/>
<comment type="caution">
    <text evidence="7">The sequence shown here is derived from an EMBL/GenBank/DDBJ whole genome shotgun (WGS) entry which is preliminary data.</text>
</comment>
<dbReference type="HOGENOM" id="CLU_1078009_0_0_1"/>
<protein>
    <recommendedName>
        <fullName evidence="6">Guanine nucleotide-binding protein-like 3 N-terminal domain-containing protein</fullName>
    </recommendedName>
</protein>
<dbReference type="PANTHER" id="PTHR11089:SF30">
    <property type="entry name" value="GUANINE NUCLEOTIDE-BINDING PROTEIN-LIKE 3 HOMOLOG"/>
    <property type="match status" value="1"/>
</dbReference>
<keyword evidence="8" id="KW-1185">Reference proteome</keyword>
<dbReference type="Pfam" id="PF08701">
    <property type="entry name" value="GN3L_Grn1"/>
    <property type="match status" value="1"/>
</dbReference>
<accession>A0A098VVC5</accession>
<feature type="domain" description="Guanine nucleotide-binding protein-like 3 N-terminal" evidence="6">
    <location>
        <begin position="25"/>
        <end position="83"/>
    </location>
</feature>
<feature type="compositionally biased region" description="Basic and acidic residues" evidence="5">
    <location>
        <begin position="50"/>
        <end position="59"/>
    </location>
</feature>
<feature type="region of interest" description="Disordered" evidence="5">
    <location>
        <begin position="19"/>
        <end position="59"/>
    </location>
</feature>
<keyword evidence="4" id="KW-0539">Nucleus</keyword>
<dbReference type="GO" id="GO:0005730">
    <property type="term" value="C:nucleolus"/>
    <property type="evidence" value="ECO:0007669"/>
    <property type="project" value="TreeGrafter"/>
</dbReference>